<dbReference type="PROSITE" id="PS51729">
    <property type="entry name" value="GNAT_YJDJ"/>
    <property type="match status" value="1"/>
</dbReference>
<dbReference type="eggNOG" id="COG2388">
    <property type="taxonomic scope" value="Bacteria"/>
</dbReference>
<proteinExistence type="predicted"/>
<feature type="domain" description="N-acetyltransferase" evidence="2">
    <location>
        <begin position="7"/>
        <end position="93"/>
    </location>
</feature>
<reference evidence="3" key="3">
    <citation type="submission" date="2016-10" db="EMBL/GenBank/DDBJ databases">
        <authorList>
            <person name="See-Too W.S."/>
        </authorList>
    </citation>
    <scope>NUCLEOTIDE SEQUENCE</scope>
    <source>
        <strain evidence="3">DSM 14505</strain>
    </source>
</reference>
<dbReference type="EMBL" id="AJYB01000031">
    <property type="protein sequence ID" value="EIM06436.1"/>
    <property type="molecule type" value="Genomic_DNA"/>
</dbReference>
<dbReference type="KEGG" id="pana:BBH88_00390"/>
<dbReference type="PANTHER" id="PTHR31435">
    <property type="entry name" value="PROTEIN NATD1"/>
    <property type="match status" value="1"/>
</dbReference>
<keyword evidence="6" id="KW-1185">Reference proteome</keyword>
<evidence type="ECO:0000313" key="3">
    <source>
        <dbReference type="EMBL" id="ANU08901.1"/>
    </source>
</evidence>
<dbReference type="EMBL" id="CP016534">
    <property type="protein sequence ID" value="ANU08901.1"/>
    <property type="molecule type" value="Genomic_DNA"/>
</dbReference>
<dbReference type="PROSITE" id="PS51186">
    <property type="entry name" value="GNAT"/>
    <property type="match status" value="1"/>
</dbReference>
<evidence type="ECO:0000313" key="4">
    <source>
        <dbReference type="EMBL" id="EIM06436.1"/>
    </source>
</evidence>
<dbReference type="AlphaFoldDB" id="A0A1C7DC63"/>
<dbReference type="InterPro" id="IPR045057">
    <property type="entry name" value="Gcn5-rel_NAT"/>
</dbReference>
<dbReference type="InterPro" id="IPR000182">
    <property type="entry name" value="GNAT_dom"/>
</dbReference>
<organism evidence="4 5">
    <name type="scientific">Planococcus antarcticus DSM 14505</name>
    <dbReference type="NCBI Taxonomy" id="1185653"/>
    <lineage>
        <taxon>Bacteria</taxon>
        <taxon>Bacillati</taxon>
        <taxon>Bacillota</taxon>
        <taxon>Bacilli</taxon>
        <taxon>Bacillales</taxon>
        <taxon>Caryophanaceae</taxon>
        <taxon>Planococcus</taxon>
    </lineage>
</organism>
<dbReference type="CDD" id="cd04301">
    <property type="entry name" value="NAT_SF"/>
    <property type="match status" value="1"/>
</dbReference>
<dbReference type="Pfam" id="PF14542">
    <property type="entry name" value="Acetyltransf_CG"/>
    <property type="match status" value="1"/>
</dbReference>
<evidence type="ECO:0000313" key="5">
    <source>
        <dbReference type="Proteomes" id="UP000004725"/>
    </source>
</evidence>
<dbReference type="InterPro" id="IPR031165">
    <property type="entry name" value="GNAT_YJDJ"/>
</dbReference>
<dbReference type="InterPro" id="IPR016181">
    <property type="entry name" value="Acyl_CoA_acyltransferase"/>
</dbReference>
<reference evidence="6" key="2">
    <citation type="submission" date="2016-07" db="EMBL/GenBank/DDBJ databases">
        <authorList>
            <person name="See-Too W.S."/>
        </authorList>
    </citation>
    <scope>NUCLEOTIDE SEQUENCE [LARGE SCALE GENOMIC DNA]</scope>
    <source>
        <strain evidence="6">DSM 14505</strain>
    </source>
</reference>
<dbReference type="RefSeq" id="WP_006830226.1">
    <property type="nucleotide sequence ID" value="NZ_AJYB01000031.1"/>
</dbReference>
<evidence type="ECO:0000259" key="1">
    <source>
        <dbReference type="PROSITE" id="PS51186"/>
    </source>
</evidence>
<gene>
    <name evidence="4" type="ORF">A1A1_11226</name>
    <name evidence="3" type="ORF">BBH88_00390</name>
</gene>
<evidence type="ECO:0000313" key="6">
    <source>
        <dbReference type="Proteomes" id="UP000092661"/>
    </source>
</evidence>
<dbReference type="SUPFAM" id="SSF55729">
    <property type="entry name" value="Acyl-CoA N-acyltransferases (Nat)"/>
    <property type="match status" value="1"/>
</dbReference>
<dbReference type="Proteomes" id="UP000092661">
    <property type="component" value="Chromosome"/>
</dbReference>
<name>A0A1C7DC63_9BACL</name>
<dbReference type="PANTHER" id="PTHR31435:SF10">
    <property type="entry name" value="BSR4717 PROTEIN"/>
    <property type="match status" value="1"/>
</dbReference>
<dbReference type="Proteomes" id="UP000004725">
    <property type="component" value="Unassembled WGS sequence"/>
</dbReference>
<feature type="domain" description="N-acetyltransferase" evidence="1">
    <location>
        <begin position="1"/>
        <end position="93"/>
    </location>
</feature>
<dbReference type="GO" id="GO:0016747">
    <property type="term" value="F:acyltransferase activity, transferring groups other than amino-acyl groups"/>
    <property type="evidence" value="ECO:0007669"/>
    <property type="project" value="InterPro"/>
</dbReference>
<reference evidence="4 5" key="1">
    <citation type="journal article" date="2012" name="J. Bacteriol.">
        <title>Genome Sequence of the Antarctic Psychrophile Bacterium Planococcus antarcticus DSM 14505.</title>
        <authorList>
            <person name="Margolles A."/>
            <person name="Gueimonde M."/>
            <person name="Sanchez B."/>
        </authorList>
    </citation>
    <scope>NUCLEOTIDE SEQUENCE [LARGE SCALE GENOMIC DNA]</scope>
    <source>
        <strain evidence="4 5">DSM 14505</strain>
    </source>
</reference>
<accession>A0A1C7DC63</accession>
<dbReference type="OrthoDB" id="9793389at2"/>
<evidence type="ECO:0000259" key="2">
    <source>
        <dbReference type="PROSITE" id="PS51729"/>
    </source>
</evidence>
<dbReference type="Gene3D" id="3.40.630.30">
    <property type="match status" value="1"/>
</dbReference>
<sequence>MDFKLIELGSDEFAYRLEEEGKIKAEITWTELANVMVIEHTFVDETMRNHGLAKKLLDRAADYAREHSYKIEPVCSYAVTAFDRYKEYDDVKI</sequence>
<protein>
    <submittedName>
        <fullName evidence="3 4">Acetyltransferase</fullName>
    </submittedName>
</protein>